<evidence type="ECO:0000313" key="7">
    <source>
        <dbReference type="EMBL" id="HER95955.1"/>
    </source>
</evidence>
<dbReference type="InterPro" id="IPR002678">
    <property type="entry name" value="DUF34/NIF3"/>
</dbReference>
<protein>
    <recommendedName>
        <fullName evidence="3 5">GTP cyclohydrolase 1 type 2 homolog</fullName>
    </recommendedName>
</protein>
<comment type="subunit">
    <text evidence="2">Homohexamer.</text>
</comment>
<name>A0A7V2B0A9_RHOMR</name>
<evidence type="ECO:0000256" key="6">
    <source>
        <dbReference type="PIRSR" id="PIRSR602678-1"/>
    </source>
</evidence>
<evidence type="ECO:0000256" key="4">
    <source>
        <dbReference type="ARBA" id="ARBA00022723"/>
    </source>
</evidence>
<evidence type="ECO:0000256" key="5">
    <source>
        <dbReference type="PIRNR" id="PIRNR037489"/>
    </source>
</evidence>
<dbReference type="FunFam" id="3.30.70.120:FF:000006">
    <property type="entry name" value="GTP cyclohydrolase 1 type 2 homolog"/>
    <property type="match status" value="1"/>
</dbReference>
<comment type="similarity">
    <text evidence="1 5">Belongs to the GTP cyclohydrolase I type 2/NIF3 family.</text>
</comment>
<feature type="binding site" evidence="6">
    <location>
        <position position="110"/>
    </location>
    <ligand>
        <name>a divalent metal cation</name>
        <dbReference type="ChEBI" id="CHEBI:60240"/>
        <label>1</label>
    </ligand>
</feature>
<evidence type="ECO:0000256" key="2">
    <source>
        <dbReference type="ARBA" id="ARBA00011643"/>
    </source>
</evidence>
<dbReference type="Gene3D" id="3.30.70.120">
    <property type="match status" value="1"/>
</dbReference>
<dbReference type="PANTHER" id="PTHR13799:SF14">
    <property type="entry name" value="GTP CYCLOHYDROLASE 1 TYPE 2 HOMOLOG"/>
    <property type="match status" value="1"/>
</dbReference>
<keyword evidence="4 5" id="KW-0479">Metal-binding</keyword>
<dbReference type="AlphaFoldDB" id="A0A7V2B0A9"/>
<dbReference type="InterPro" id="IPR036069">
    <property type="entry name" value="DUF34/NIF3_sf"/>
</dbReference>
<feature type="binding site" evidence="6">
    <location>
        <position position="339"/>
    </location>
    <ligand>
        <name>a divalent metal cation</name>
        <dbReference type="ChEBI" id="CHEBI:60240"/>
        <label>1</label>
    </ligand>
</feature>
<dbReference type="GO" id="GO:0046872">
    <property type="term" value="F:metal ion binding"/>
    <property type="evidence" value="ECO:0007669"/>
    <property type="project" value="UniProtKB-UniRule"/>
</dbReference>
<feature type="binding site" evidence="6">
    <location>
        <position position="343"/>
    </location>
    <ligand>
        <name>a divalent metal cation</name>
        <dbReference type="ChEBI" id="CHEBI:60240"/>
        <label>1</label>
    </ligand>
</feature>
<dbReference type="SUPFAM" id="SSF102705">
    <property type="entry name" value="NIF3 (NGG1p interacting factor 3)-like"/>
    <property type="match status" value="1"/>
</dbReference>
<dbReference type="NCBIfam" id="TIGR00486">
    <property type="entry name" value="YbgI_SA1388"/>
    <property type="match status" value="1"/>
</dbReference>
<dbReference type="PIRSF" id="PIRSF037489">
    <property type="entry name" value="UCP037489_NIF3_YqfO"/>
    <property type="match status" value="1"/>
</dbReference>
<evidence type="ECO:0000256" key="3">
    <source>
        <dbReference type="ARBA" id="ARBA00022112"/>
    </source>
</evidence>
<dbReference type="FunFam" id="3.40.1390.30:FF:000001">
    <property type="entry name" value="GTP cyclohydrolase 1 type 2"/>
    <property type="match status" value="1"/>
</dbReference>
<dbReference type="InterPro" id="IPR015867">
    <property type="entry name" value="N-reg_PII/ATP_PRibTrfase_C"/>
</dbReference>
<proteinExistence type="inferred from homology"/>
<dbReference type="GO" id="GO:0005737">
    <property type="term" value="C:cytoplasm"/>
    <property type="evidence" value="ECO:0007669"/>
    <property type="project" value="TreeGrafter"/>
</dbReference>
<dbReference type="PANTHER" id="PTHR13799">
    <property type="entry name" value="NGG1 INTERACTING FACTOR 3"/>
    <property type="match status" value="1"/>
</dbReference>
<comment type="caution">
    <text evidence="7">The sequence shown here is derived from an EMBL/GenBank/DDBJ whole genome shotgun (WGS) entry which is preliminary data.</text>
</comment>
<feature type="binding site" evidence="6">
    <location>
        <position position="72"/>
    </location>
    <ligand>
        <name>a divalent metal cation</name>
        <dbReference type="ChEBI" id="CHEBI:60240"/>
        <label>1</label>
    </ligand>
</feature>
<dbReference type="Gene3D" id="3.40.1390.30">
    <property type="entry name" value="NIF3 (NGG1p interacting factor 3)-like"/>
    <property type="match status" value="2"/>
</dbReference>
<dbReference type="InterPro" id="IPR017221">
    <property type="entry name" value="DUF34/NIF3_bac"/>
</dbReference>
<accession>A0A7V2B0A9</accession>
<reference evidence="7" key="1">
    <citation type="journal article" date="2020" name="mSystems">
        <title>Genome- and Community-Level Interaction Insights into Carbon Utilization and Element Cycling Functions of Hydrothermarchaeota in Hydrothermal Sediment.</title>
        <authorList>
            <person name="Zhou Z."/>
            <person name="Liu Y."/>
            <person name="Xu W."/>
            <person name="Pan J."/>
            <person name="Luo Z.H."/>
            <person name="Li M."/>
        </authorList>
    </citation>
    <scope>NUCLEOTIDE SEQUENCE [LARGE SCALE GENOMIC DNA]</scope>
    <source>
        <strain evidence="7">SpSt-143</strain>
    </source>
</reference>
<feature type="binding site" evidence="6">
    <location>
        <position position="71"/>
    </location>
    <ligand>
        <name>a divalent metal cation</name>
        <dbReference type="ChEBI" id="CHEBI:60240"/>
        <label>1</label>
    </ligand>
</feature>
<gene>
    <name evidence="7" type="ORF">ENO59_05495</name>
</gene>
<sequence>MALQSSYPTLQQIADALEAWAPPATAQSYDNVGLQVGHPDRVVQRALIALDLTPAVVEEAQALGAELILTHHPLLFRPLRRLTPDGLVSALALRLAEAGIALYSLHTNVDAAPGGVSFALAEHLGLQEIRFLEKLPQALYKLVTFVPASHVEPVREALAEAGAGRIGNYEACAFASKGIGYFRPGDMARPFIGKPGQLESAEEVRLEVEVARWDLPKVLKAMRAAHPYEEVAYDVYPVEQPYTRAGWGAIGKLDPPQSLEAFLRHVATRLGVRSLRYVGDLGARIATVAVCGGAGGDLIAKALAAGADAYVTADLTYHRFFEVLGAEGKPRMALIDAGHYETEVLFETRLQSWLQERFPSVAWHRTRLRTAPVATFVAER</sequence>
<organism evidence="7">
    <name type="scientific">Rhodothermus marinus</name>
    <name type="common">Rhodothermus obamensis</name>
    <dbReference type="NCBI Taxonomy" id="29549"/>
    <lineage>
        <taxon>Bacteria</taxon>
        <taxon>Pseudomonadati</taxon>
        <taxon>Rhodothermota</taxon>
        <taxon>Rhodothermia</taxon>
        <taxon>Rhodothermales</taxon>
        <taxon>Rhodothermaceae</taxon>
        <taxon>Rhodothermus</taxon>
    </lineage>
</organism>
<evidence type="ECO:0000256" key="1">
    <source>
        <dbReference type="ARBA" id="ARBA00006964"/>
    </source>
</evidence>
<dbReference type="Pfam" id="PF01784">
    <property type="entry name" value="DUF34_NIF3"/>
    <property type="match status" value="1"/>
</dbReference>
<dbReference type="EMBL" id="DSGB01000004">
    <property type="protein sequence ID" value="HER95955.1"/>
    <property type="molecule type" value="Genomic_DNA"/>
</dbReference>